<dbReference type="AlphaFoldDB" id="A0A285ZR54"/>
<evidence type="ECO:0000256" key="1">
    <source>
        <dbReference type="SAM" id="SignalP"/>
    </source>
</evidence>
<feature type="chain" id="PRO_5012131524" evidence="1">
    <location>
        <begin position="24"/>
        <end position="489"/>
    </location>
</feature>
<gene>
    <name evidence="2" type="ORF">SAMN06297358_0494</name>
</gene>
<proteinExistence type="predicted"/>
<dbReference type="SUPFAM" id="SSF50939">
    <property type="entry name" value="Sialidases"/>
    <property type="match status" value="1"/>
</dbReference>
<reference evidence="3" key="1">
    <citation type="submission" date="2017-09" db="EMBL/GenBank/DDBJ databases">
        <authorList>
            <person name="Varghese N."/>
            <person name="Submissions S."/>
        </authorList>
    </citation>
    <scope>NUCLEOTIDE SEQUENCE [LARGE SCALE GENOMIC DNA]</scope>
    <source>
        <strain evidence="3">CGMCC 1.12803</strain>
    </source>
</reference>
<sequence>MRKAIQIFILTAVVGSSVLVARAQDKKPAKPKELLNKKANGFKGIWYMIQPTGNEYAYKYSGGLGTYPANHRPFAIYAEEVNKTFFCYGGTNDKNSTLLHTISSYDHATKMVANPTIVLDKKTVDAHDNPVISIDSLGYIWMFSTSHGVERPSYISKSVKPYDIGKFELVNATEDVKGVETPFTNFSYFQVYYEKGKGFLALFSRYDENARRVIGFNTSKDGQKWDKWKVIGNIEGGHYQVSAKVGGKIAVAFDYHPDGKGLDYRTNLYYLESSDWGKSWQTMDGQNPELPLTKKENIALVKDFTSQKLNNYLLDVNLDEEGKPLILSVSSKGPQPGPQNGPRDWHFFYTDKKTKTWKSTVITSSDSNYDMGSIYAEGKNQLRVIGPTATGPQAYNPGGDVVSWVSKNYGKTWKAKQLTKNSDKNHSYVRKPNFAKDDFYGFWADGNGRKPSESNLYFTNKKGEVFKLPRTMNGDQVLVEKRKIIDRNF</sequence>
<dbReference type="Proteomes" id="UP000219281">
    <property type="component" value="Unassembled WGS sequence"/>
</dbReference>
<protein>
    <submittedName>
        <fullName evidence="2">BNR repeat-containing family member</fullName>
    </submittedName>
</protein>
<evidence type="ECO:0000313" key="3">
    <source>
        <dbReference type="Proteomes" id="UP000219281"/>
    </source>
</evidence>
<dbReference type="EMBL" id="OCMT01000001">
    <property type="protein sequence ID" value="SOD12100.1"/>
    <property type="molecule type" value="Genomic_DNA"/>
</dbReference>
<dbReference type="Pfam" id="PF15892">
    <property type="entry name" value="BNR_4"/>
    <property type="match status" value="1"/>
</dbReference>
<name>A0A285ZR54_9SPHI</name>
<keyword evidence="1" id="KW-0732">Signal</keyword>
<accession>A0A285ZR54</accession>
<dbReference type="OrthoDB" id="183671at2"/>
<dbReference type="RefSeq" id="WP_097128292.1">
    <property type="nucleotide sequence ID" value="NZ_OCMT01000001.1"/>
</dbReference>
<dbReference type="InterPro" id="IPR036278">
    <property type="entry name" value="Sialidase_sf"/>
</dbReference>
<feature type="signal peptide" evidence="1">
    <location>
        <begin position="1"/>
        <end position="23"/>
    </location>
</feature>
<keyword evidence="3" id="KW-1185">Reference proteome</keyword>
<evidence type="ECO:0000313" key="2">
    <source>
        <dbReference type="EMBL" id="SOD12100.1"/>
    </source>
</evidence>
<organism evidence="2 3">
    <name type="scientific">Pedobacter xixiisoli</name>
    <dbReference type="NCBI Taxonomy" id="1476464"/>
    <lineage>
        <taxon>Bacteria</taxon>
        <taxon>Pseudomonadati</taxon>
        <taxon>Bacteroidota</taxon>
        <taxon>Sphingobacteriia</taxon>
        <taxon>Sphingobacteriales</taxon>
        <taxon>Sphingobacteriaceae</taxon>
        <taxon>Pedobacter</taxon>
    </lineage>
</organism>